<feature type="domain" description="Major facilitator superfamily (MFS) profile" evidence="8">
    <location>
        <begin position="4"/>
        <end position="380"/>
    </location>
</feature>
<evidence type="ECO:0000256" key="5">
    <source>
        <dbReference type="ARBA" id="ARBA00023136"/>
    </source>
</evidence>
<feature type="transmembrane region" description="Helical" evidence="7">
    <location>
        <begin position="128"/>
        <end position="146"/>
    </location>
</feature>
<evidence type="ECO:0000256" key="7">
    <source>
        <dbReference type="SAM" id="Phobius"/>
    </source>
</evidence>
<keyword evidence="10" id="KW-1185">Reference proteome</keyword>
<proteinExistence type="predicted"/>
<dbReference type="InterPro" id="IPR011701">
    <property type="entry name" value="MFS"/>
</dbReference>
<feature type="transmembrane region" description="Helical" evidence="7">
    <location>
        <begin position="70"/>
        <end position="89"/>
    </location>
</feature>
<dbReference type="PANTHER" id="PTHR43124">
    <property type="entry name" value="PURINE EFFLUX PUMP PBUE"/>
    <property type="match status" value="1"/>
</dbReference>
<dbReference type="RefSeq" id="WP_075020913.1">
    <property type="nucleotide sequence ID" value="NZ_FOVH01000003.1"/>
</dbReference>
<dbReference type="GO" id="GO:0022857">
    <property type="term" value="F:transmembrane transporter activity"/>
    <property type="evidence" value="ECO:0007669"/>
    <property type="project" value="InterPro"/>
</dbReference>
<dbReference type="SUPFAM" id="SSF103473">
    <property type="entry name" value="MFS general substrate transporter"/>
    <property type="match status" value="1"/>
</dbReference>
<evidence type="ECO:0000313" key="9">
    <source>
        <dbReference type="EMBL" id="SFN98429.1"/>
    </source>
</evidence>
<evidence type="ECO:0000256" key="4">
    <source>
        <dbReference type="ARBA" id="ARBA00022989"/>
    </source>
</evidence>
<accession>A0A1I5DGQ0</accession>
<feature type="region of interest" description="Disordered" evidence="6">
    <location>
        <begin position="383"/>
        <end position="429"/>
    </location>
</feature>
<dbReference type="eggNOG" id="COG2814">
    <property type="taxonomic scope" value="Bacteria"/>
</dbReference>
<keyword evidence="4 7" id="KW-1133">Transmembrane helix</keyword>
<dbReference type="InterPro" id="IPR020846">
    <property type="entry name" value="MFS_dom"/>
</dbReference>
<feature type="transmembrane region" description="Helical" evidence="7">
    <location>
        <begin position="39"/>
        <end position="63"/>
    </location>
</feature>
<organism evidence="9 10">
    <name type="scientific">Actinomadura madurae</name>
    <dbReference type="NCBI Taxonomy" id="1993"/>
    <lineage>
        <taxon>Bacteria</taxon>
        <taxon>Bacillati</taxon>
        <taxon>Actinomycetota</taxon>
        <taxon>Actinomycetes</taxon>
        <taxon>Streptosporangiales</taxon>
        <taxon>Thermomonosporaceae</taxon>
        <taxon>Actinomadura</taxon>
    </lineage>
</organism>
<protein>
    <submittedName>
        <fullName evidence="9">MFS transporter, DHA1 family, chloramphenicol resistance protein</fullName>
    </submittedName>
</protein>
<dbReference type="STRING" id="1993.SAMN04489713_103615"/>
<dbReference type="Gene3D" id="1.20.1250.20">
    <property type="entry name" value="MFS general substrate transporter like domains"/>
    <property type="match status" value="2"/>
</dbReference>
<dbReference type="AlphaFoldDB" id="A0A1I5DGQ0"/>
<dbReference type="Pfam" id="PF07690">
    <property type="entry name" value="MFS_1"/>
    <property type="match status" value="1"/>
</dbReference>
<dbReference type="FunCoup" id="A0A1I5DGQ0">
    <property type="interactions" value="1"/>
</dbReference>
<gene>
    <name evidence="9" type="ORF">SAMN04489713_103615</name>
</gene>
<evidence type="ECO:0000259" key="8">
    <source>
        <dbReference type="PROSITE" id="PS50850"/>
    </source>
</evidence>
<evidence type="ECO:0000256" key="2">
    <source>
        <dbReference type="ARBA" id="ARBA00022475"/>
    </source>
</evidence>
<dbReference type="InterPro" id="IPR036259">
    <property type="entry name" value="MFS_trans_sf"/>
</dbReference>
<feature type="transmembrane region" description="Helical" evidence="7">
    <location>
        <begin position="292"/>
        <end position="310"/>
    </location>
</feature>
<feature type="transmembrane region" description="Helical" evidence="7">
    <location>
        <begin position="202"/>
        <end position="225"/>
    </location>
</feature>
<feature type="transmembrane region" description="Helical" evidence="7">
    <location>
        <begin position="268"/>
        <end position="286"/>
    </location>
</feature>
<keyword evidence="5 7" id="KW-0472">Membrane</keyword>
<evidence type="ECO:0000256" key="1">
    <source>
        <dbReference type="ARBA" id="ARBA00004651"/>
    </source>
</evidence>
<feature type="transmembrane region" description="Helical" evidence="7">
    <location>
        <begin position="158"/>
        <end position="181"/>
    </location>
</feature>
<dbReference type="Proteomes" id="UP000183413">
    <property type="component" value="Unassembled WGS sequence"/>
</dbReference>
<dbReference type="InParanoid" id="A0A1I5DGQ0"/>
<feature type="transmembrane region" description="Helical" evidence="7">
    <location>
        <begin position="322"/>
        <end position="344"/>
    </location>
</feature>
<keyword evidence="2" id="KW-1003">Cell membrane</keyword>
<dbReference type="PANTHER" id="PTHR43124:SF3">
    <property type="entry name" value="CHLORAMPHENICOL EFFLUX PUMP RV0191"/>
    <property type="match status" value="1"/>
</dbReference>
<reference evidence="9 10" key="1">
    <citation type="submission" date="2016-10" db="EMBL/GenBank/DDBJ databases">
        <authorList>
            <person name="de Groot N.N."/>
        </authorList>
    </citation>
    <scope>NUCLEOTIDE SEQUENCE [LARGE SCALE GENOMIC DNA]</scope>
    <source>
        <strain evidence="9 10">DSM 43067</strain>
    </source>
</reference>
<feature type="transmembrane region" description="Helical" evidence="7">
    <location>
        <begin position="356"/>
        <end position="375"/>
    </location>
</feature>
<evidence type="ECO:0000256" key="6">
    <source>
        <dbReference type="SAM" id="MobiDB-lite"/>
    </source>
</evidence>
<feature type="transmembrane region" description="Helical" evidence="7">
    <location>
        <begin position="95"/>
        <end position="116"/>
    </location>
</feature>
<feature type="compositionally biased region" description="Polar residues" evidence="6">
    <location>
        <begin position="393"/>
        <end position="407"/>
    </location>
</feature>
<sequence length="429" mass="43081">MPLAVYVLGLAIFAQGTSELMLAGLLPGMAHDLGVSVPAAGLLISAFAIGMLAGAPVLAVLTLRWPHRRALLAFLAVFALTHVVSALTPGYWTLFAMRVVGAFVYAGFWAVAAATAVDLVPARARGRAMSVVAGGLTVAAIVGLPAGTVVGQHLGWRAAFWVVAAMSAATMAGVAATIPAGRSEGAPPRVRDEVRALAVPRLWVLYGTIAVATSGLLVTFGYLGALLTETTGIAERWVPGVLALYGVGALIGITAGGRTADAWGVPTLYTGFGGLTVVSVLLALTAGSPLPVVVLVFLLGLVGFGTNPTLNSRAFGLVDGAPTLVAAGTVVAFNVGITVGPWLGGLAIDAGAGYRSTAWIAAALGVMAVGAVWVFNRMGSRGSSIEPACSDVPRSSRSGAGHGSTTDPRGRARSSGTSPGPIRSGPAGS</sequence>
<dbReference type="CDD" id="cd17324">
    <property type="entry name" value="MFS_NepI_like"/>
    <property type="match status" value="1"/>
</dbReference>
<evidence type="ECO:0000256" key="3">
    <source>
        <dbReference type="ARBA" id="ARBA00022692"/>
    </source>
</evidence>
<name>A0A1I5DGQ0_9ACTN</name>
<feature type="transmembrane region" description="Helical" evidence="7">
    <location>
        <begin position="237"/>
        <end position="256"/>
    </location>
</feature>
<dbReference type="PROSITE" id="PS50850">
    <property type="entry name" value="MFS"/>
    <property type="match status" value="1"/>
</dbReference>
<dbReference type="NCBIfam" id="NF033135">
    <property type="entry name" value="cmx_cmrA"/>
    <property type="match status" value="1"/>
</dbReference>
<dbReference type="EMBL" id="FOVH01000003">
    <property type="protein sequence ID" value="SFN98429.1"/>
    <property type="molecule type" value="Genomic_DNA"/>
</dbReference>
<evidence type="ECO:0000313" key="10">
    <source>
        <dbReference type="Proteomes" id="UP000183413"/>
    </source>
</evidence>
<comment type="subcellular location">
    <subcellularLocation>
        <location evidence="1">Cell membrane</location>
        <topology evidence="1">Multi-pass membrane protein</topology>
    </subcellularLocation>
</comment>
<dbReference type="InterPro" id="IPR050189">
    <property type="entry name" value="MFS_Efflux_Transporters"/>
</dbReference>
<dbReference type="GO" id="GO:0005886">
    <property type="term" value="C:plasma membrane"/>
    <property type="evidence" value="ECO:0007669"/>
    <property type="project" value="UniProtKB-SubCell"/>
</dbReference>
<keyword evidence="3 7" id="KW-0812">Transmembrane</keyword>